<keyword evidence="3" id="KW-1185">Reference proteome</keyword>
<feature type="chain" id="PRO_5013668289" description="Secreted protein" evidence="1">
    <location>
        <begin position="17"/>
        <end position="84"/>
    </location>
</feature>
<sequence>MLLILSLMSSLAVTRGVTSVCQQYNGQCGTSNFQIKFFFRYFWKKLELKPSWNQDLASRMRTGSKAPNGYWGAKYGKFVCTVVV</sequence>
<evidence type="ECO:0000313" key="2">
    <source>
        <dbReference type="EMBL" id="PIO77017.1"/>
    </source>
</evidence>
<keyword evidence="1" id="KW-0732">Signal</keyword>
<dbReference type="EMBL" id="KZ345015">
    <property type="protein sequence ID" value="PIO77017.1"/>
    <property type="molecule type" value="Genomic_DNA"/>
</dbReference>
<dbReference type="Proteomes" id="UP000230423">
    <property type="component" value="Unassembled WGS sequence"/>
</dbReference>
<feature type="signal peptide" evidence="1">
    <location>
        <begin position="1"/>
        <end position="16"/>
    </location>
</feature>
<accession>A0A2G9V3G2</accession>
<proteinExistence type="predicted"/>
<evidence type="ECO:0008006" key="4">
    <source>
        <dbReference type="Google" id="ProtNLM"/>
    </source>
</evidence>
<protein>
    <recommendedName>
        <fullName evidence="4">Secreted protein</fullName>
    </recommendedName>
</protein>
<reference evidence="2 3" key="1">
    <citation type="submission" date="2015-09" db="EMBL/GenBank/DDBJ databases">
        <title>Draft genome of the parasitic nematode Teladorsagia circumcincta isolate WARC Sus (inbred).</title>
        <authorList>
            <person name="Mitreva M."/>
        </authorList>
    </citation>
    <scope>NUCLEOTIDE SEQUENCE [LARGE SCALE GENOMIC DNA]</scope>
    <source>
        <strain evidence="2 3">S</strain>
    </source>
</reference>
<evidence type="ECO:0000256" key="1">
    <source>
        <dbReference type="SAM" id="SignalP"/>
    </source>
</evidence>
<organism evidence="2 3">
    <name type="scientific">Teladorsagia circumcincta</name>
    <name type="common">Brown stomach worm</name>
    <name type="synonym">Ostertagia circumcincta</name>
    <dbReference type="NCBI Taxonomy" id="45464"/>
    <lineage>
        <taxon>Eukaryota</taxon>
        <taxon>Metazoa</taxon>
        <taxon>Ecdysozoa</taxon>
        <taxon>Nematoda</taxon>
        <taxon>Chromadorea</taxon>
        <taxon>Rhabditida</taxon>
        <taxon>Rhabditina</taxon>
        <taxon>Rhabditomorpha</taxon>
        <taxon>Strongyloidea</taxon>
        <taxon>Trichostrongylidae</taxon>
        <taxon>Teladorsagia</taxon>
    </lineage>
</organism>
<dbReference type="AlphaFoldDB" id="A0A2G9V3G2"/>
<evidence type="ECO:0000313" key="3">
    <source>
        <dbReference type="Proteomes" id="UP000230423"/>
    </source>
</evidence>
<gene>
    <name evidence="2" type="ORF">TELCIR_00882</name>
</gene>
<name>A0A2G9V3G2_TELCI</name>